<feature type="compositionally biased region" description="Basic and acidic residues" evidence="1">
    <location>
        <begin position="188"/>
        <end position="208"/>
    </location>
</feature>
<keyword evidence="3" id="KW-1185">Reference proteome</keyword>
<feature type="region of interest" description="Disordered" evidence="1">
    <location>
        <begin position="144"/>
        <end position="378"/>
    </location>
</feature>
<feature type="compositionally biased region" description="Basic and acidic residues" evidence="1">
    <location>
        <begin position="258"/>
        <end position="279"/>
    </location>
</feature>
<accession>A0A1Q2YD80</accession>
<feature type="compositionally biased region" description="Acidic residues" evidence="1">
    <location>
        <begin position="161"/>
        <end position="173"/>
    </location>
</feature>
<evidence type="ECO:0000256" key="1">
    <source>
        <dbReference type="SAM" id="MobiDB-lite"/>
    </source>
</evidence>
<gene>
    <name evidence="2" type="ORF">PMKS-000929</name>
</gene>
<feature type="region of interest" description="Disordered" evidence="1">
    <location>
        <begin position="51"/>
        <end position="124"/>
    </location>
</feature>
<evidence type="ECO:0000313" key="2">
    <source>
        <dbReference type="EMBL" id="GAV27461.1"/>
    </source>
</evidence>
<sequence>MANVNETGKSKPDADDWRNIDCWVEDDFDANELIKGLDSAGLGVTQDNEDAWADWSGDEGPGEGKVGAAAKSHDNNWISKGKAIDDPMEKSWRKASKLEKALKGRKARGEESGRRRGKEPDLFSIVRKEKKMDEMSSAFARLMPVAKWQPATEAEDARGEAEEEYDDDDDVDVTQDIKLSTHSGILPHVHEERLRLIQPKQAKEEEPRSRRHRSRHRKSKSVQKEKSPLPNHAETTHPVRIRYSEEPKQSAKGGPAAAKEKKRNEASAKEVNSKRKPVLESKWAAPGNGKAEHPTAQKREQYRQKKIASQLDWDNGVKGTADDHVSAKEAEHAKPVPSLSMHKQQQHQHFAYENSEPPASKNETPKTKAKSKLTSMWA</sequence>
<evidence type="ECO:0000313" key="3">
    <source>
        <dbReference type="Proteomes" id="UP000186136"/>
    </source>
</evidence>
<protein>
    <submittedName>
        <fullName evidence="2">Uncharacterized protein</fullName>
    </submittedName>
</protein>
<feature type="compositionally biased region" description="Basic and acidic residues" evidence="1">
    <location>
        <begin position="290"/>
        <end position="303"/>
    </location>
</feature>
<dbReference type="Proteomes" id="UP000186136">
    <property type="component" value="Unassembled WGS sequence"/>
</dbReference>
<comment type="caution">
    <text evidence="2">The sequence shown here is derived from an EMBL/GenBank/DDBJ whole genome shotgun (WGS) entry which is preliminary data.</text>
</comment>
<proteinExistence type="predicted"/>
<feature type="compositionally biased region" description="Basic residues" evidence="1">
    <location>
        <begin position="209"/>
        <end position="221"/>
    </location>
</feature>
<dbReference type="AlphaFoldDB" id="A0A1Q2YD80"/>
<feature type="compositionally biased region" description="Basic and acidic residues" evidence="1">
    <location>
        <begin position="234"/>
        <end position="249"/>
    </location>
</feature>
<dbReference type="EMBL" id="BDGI01000036">
    <property type="protein sequence ID" value="GAV27461.1"/>
    <property type="molecule type" value="Genomic_DNA"/>
</dbReference>
<feature type="compositionally biased region" description="Basic and acidic residues" evidence="1">
    <location>
        <begin position="320"/>
        <end position="334"/>
    </location>
</feature>
<dbReference type="OrthoDB" id="10429812at2759"/>
<feature type="compositionally biased region" description="Basic and acidic residues" evidence="1">
    <location>
        <begin position="82"/>
        <end position="124"/>
    </location>
</feature>
<reference evidence="2 3" key="1">
    <citation type="submission" date="2016-08" db="EMBL/GenBank/DDBJ databases">
        <title>Whole genome shotgun sequence of Pichia membranifaciens KS47-1.</title>
        <authorList>
            <person name="Konishi M."/>
            <person name="Ishida M."/>
            <person name="Arakawa T."/>
            <person name="Kato Y."/>
            <person name="Horiuchi J."/>
        </authorList>
    </citation>
    <scope>NUCLEOTIDE SEQUENCE [LARGE SCALE GENOMIC DNA]</scope>
    <source>
        <strain evidence="2 3">KS47-1</strain>
    </source>
</reference>
<name>A0A1Q2YD80_9ASCO</name>
<feature type="compositionally biased region" description="Acidic residues" evidence="1">
    <location>
        <begin position="51"/>
        <end position="61"/>
    </location>
</feature>
<organism evidence="2 3">
    <name type="scientific">Pichia membranifaciens</name>
    <dbReference type="NCBI Taxonomy" id="4926"/>
    <lineage>
        <taxon>Eukaryota</taxon>
        <taxon>Fungi</taxon>
        <taxon>Dikarya</taxon>
        <taxon>Ascomycota</taxon>
        <taxon>Saccharomycotina</taxon>
        <taxon>Pichiomycetes</taxon>
        <taxon>Pichiales</taxon>
        <taxon>Pichiaceae</taxon>
        <taxon>Pichia</taxon>
    </lineage>
</organism>